<name>A0ABQ5FJG2_9ASTR</name>
<gene>
    <name evidence="2" type="ORF">Tco_1006996</name>
</gene>
<dbReference type="PANTHER" id="PTHR11439:SF509">
    <property type="entry name" value="RNA-DIRECTED DNA POLYMERASE"/>
    <property type="match status" value="1"/>
</dbReference>
<proteinExistence type="predicted"/>
<organism evidence="2 3">
    <name type="scientific">Tanacetum coccineum</name>
    <dbReference type="NCBI Taxonomy" id="301880"/>
    <lineage>
        <taxon>Eukaryota</taxon>
        <taxon>Viridiplantae</taxon>
        <taxon>Streptophyta</taxon>
        <taxon>Embryophyta</taxon>
        <taxon>Tracheophyta</taxon>
        <taxon>Spermatophyta</taxon>
        <taxon>Magnoliopsida</taxon>
        <taxon>eudicotyledons</taxon>
        <taxon>Gunneridae</taxon>
        <taxon>Pentapetalae</taxon>
        <taxon>asterids</taxon>
        <taxon>campanulids</taxon>
        <taxon>Asterales</taxon>
        <taxon>Asteraceae</taxon>
        <taxon>Asteroideae</taxon>
        <taxon>Anthemideae</taxon>
        <taxon>Anthemidinae</taxon>
        <taxon>Tanacetum</taxon>
    </lineage>
</organism>
<protein>
    <submittedName>
        <fullName evidence="2">Retrovirus-related pol polyprotein from transposon TNT 1-94</fullName>
    </submittedName>
</protein>
<feature type="domain" description="Reverse transcriptase Ty1/copia-type" evidence="1">
    <location>
        <begin position="48"/>
        <end position="109"/>
    </location>
</feature>
<keyword evidence="3" id="KW-1185">Reference proteome</keyword>
<reference evidence="2" key="1">
    <citation type="journal article" date="2022" name="Int. J. Mol. Sci.">
        <title>Draft Genome of Tanacetum Coccineum: Genomic Comparison of Closely Related Tanacetum-Family Plants.</title>
        <authorList>
            <person name="Yamashiro T."/>
            <person name="Shiraishi A."/>
            <person name="Nakayama K."/>
            <person name="Satake H."/>
        </authorList>
    </citation>
    <scope>NUCLEOTIDE SEQUENCE</scope>
</reference>
<evidence type="ECO:0000259" key="1">
    <source>
        <dbReference type="Pfam" id="PF07727"/>
    </source>
</evidence>
<dbReference type="Proteomes" id="UP001151760">
    <property type="component" value="Unassembled WGS sequence"/>
</dbReference>
<comment type="caution">
    <text evidence="2">The sequence shown here is derived from an EMBL/GenBank/DDBJ whole genome shotgun (WGS) entry which is preliminary data.</text>
</comment>
<dbReference type="EMBL" id="BQNB010017462">
    <property type="protein sequence ID" value="GJT63463.1"/>
    <property type="molecule type" value="Genomic_DNA"/>
</dbReference>
<evidence type="ECO:0000313" key="2">
    <source>
        <dbReference type="EMBL" id="GJT63463.1"/>
    </source>
</evidence>
<reference evidence="2" key="2">
    <citation type="submission" date="2022-01" db="EMBL/GenBank/DDBJ databases">
        <authorList>
            <person name="Yamashiro T."/>
            <person name="Shiraishi A."/>
            <person name="Satake H."/>
            <person name="Nakayama K."/>
        </authorList>
    </citation>
    <scope>NUCLEOTIDE SEQUENCE</scope>
</reference>
<sequence>MDKESSFGQFEPKNYKEALLESLWIEAMQEEIHEFECLQVKLDEFGGVFKNKAKLVAKGFCQGEGIDFEESFALVARIEAIKIFIANAAHKNMAVYQMDVKTAFLNGDLLKKALCGIKQAPHAWYDLLSKFLLSHNFSKGVVDPTRFTRKEGKDILLMSMMGKMPFFLGLQISQSPIGIFINQSNYALEILKKYDMESSDPIDTPMVERTKLDENLQGIPVNPTPYSGTTNMDLWYSKDTGIALTAYGDADHTRCQDTKRSTNVVVVVDSCAEFLGDRLVRWSSKKQKSIAISTIEAEYIALSTSSAQILWMRSQLTDYGFVFSKIPLYCDNKSVIALCYNNVQHSRSKHIDIKYHFIQAHRR</sequence>
<dbReference type="InterPro" id="IPR013103">
    <property type="entry name" value="RVT_2"/>
</dbReference>
<dbReference type="PANTHER" id="PTHR11439">
    <property type="entry name" value="GAG-POL-RELATED RETROTRANSPOSON"/>
    <property type="match status" value="1"/>
</dbReference>
<evidence type="ECO:0000313" key="3">
    <source>
        <dbReference type="Proteomes" id="UP001151760"/>
    </source>
</evidence>
<dbReference type="Pfam" id="PF07727">
    <property type="entry name" value="RVT_2"/>
    <property type="match status" value="1"/>
</dbReference>
<accession>A0ABQ5FJG2</accession>
<dbReference type="CDD" id="cd09272">
    <property type="entry name" value="RNase_HI_RT_Ty1"/>
    <property type="match status" value="1"/>
</dbReference>